<organism evidence="17">
    <name type="scientific">hydrothermal vent metagenome</name>
    <dbReference type="NCBI Taxonomy" id="652676"/>
    <lineage>
        <taxon>unclassified sequences</taxon>
        <taxon>metagenomes</taxon>
        <taxon>ecological metagenomes</taxon>
    </lineage>
</organism>
<feature type="domain" description="4Fe-4S ferredoxin-type" evidence="16">
    <location>
        <begin position="140"/>
        <end position="168"/>
    </location>
</feature>
<comment type="cofactor">
    <cofactor evidence="2">
        <name>[4Fe-4S] cluster</name>
        <dbReference type="ChEBI" id="CHEBI:49883"/>
    </cofactor>
</comment>
<proteinExistence type="inferred from homology"/>
<dbReference type="InterPro" id="IPR017896">
    <property type="entry name" value="4Fe4S_Fe-S-bd"/>
</dbReference>
<name>A0A3B0R8K8_9ZZZZ</name>
<dbReference type="GO" id="GO:0051539">
    <property type="term" value="F:4 iron, 4 sulfur cluster binding"/>
    <property type="evidence" value="ECO:0007669"/>
    <property type="project" value="UniProtKB-KW"/>
</dbReference>
<keyword evidence="10 17" id="KW-0560">Oxidoreductase</keyword>
<accession>A0A3B0R8K8</accession>
<keyword evidence="7" id="KW-0816">Tricarboxylic acid cycle</keyword>
<dbReference type="GO" id="GO:0046872">
    <property type="term" value="F:metal ion binding"/>
    <property type="evidence" value="ECO:0007669"/>
    <property type="project" value="UniProtKB-KW"/>
</dbReference>
<dbReference type="InterPro" id="IPR006058">
    <property type="entry name" value="2Fe2S_fd_BS"/>
</dbReference>
<evidence type="ECO:0000256" key="11">
    <source>
        <dbReference type="ARBA" id="ARBA00023004"/>
    </source>
</evidence>
<dbReference type="GO" id="GO:0051538">
    <property type="term" value="F:3 iron, 4 sulfur cluster binding"/>
    <property type="evidence" value="ECO:0007669"/>
    <property type="project" value="UniProtKB-KW"/>
</dbReference>
<comment type="cofactor">
    <cofactor evidence="14">
        <name>[2Fe-2S] cluster</name>
        <dbReference type="ChEBI" id="CHEBI:190135"/>
    </cofactor>
</comment>
<feature type="domain" description="2Fe-2S ferredoxin-type" evidence="15">
    <location>
        <begin position="3"/>
        <end position="100"/>
    </location>
</feature>
<comment type="similarity">
    <text evidence="4">Belongs to the succinate dehydrogenase/fumarate reductase iron-sulfur protein family.</text>
</comment>
<dbReference type="PROSITE" id="PS51085">
    <property type="entry name" value="2FE2S_FER_2"/>
    <property type="match status" value="1"/>
</dbReference>
<dbReference type="SUPFAM" id="SSF46548">
    <property type="entry name" value="alpha-helical ferredoxin"/>
    <property type="match status" value="1"/>
</dbReference>
<evidence type="ECO:0000256" key="5">
    <source>
        <dbReference type="ARBA" id="ARBA00012792"/>
    </source>
</evidence>
<dbReference type="InterPro" id="IPR025192">
    <property type="entry name" value="Succ_DH/fum_Rdtase_N"/>
</dbReference>
<reference evidence="17" key="1">
    <citation type="submission" date="2018-06" db="EMBL/GenBank/DDBJ databases">
        <authorList>
            <person name="Zhirakovskaya E."/>
        </authorList>
    </citation>
    <scope>NUCLEOTIDE SEQUENCE</scope>
</reference>
<keyword evidence="9" id="KW-0479">Metal-binding</keyword>
<dbReference type="GO" id="GO:0051537">
    <property type="term" value="F:2 iron, 2 sulfur cluster binding"/>
    <property type="evidence" value="ECO:0007669"/>
    <property type="project" value="UniProtKB-KW"/>
</dbReference>
<dbReference type="PANTHER" id="PTHR11921">
    <property type="entry name" value="SUCCINATE DEHYDROGENASE IRON-SULFUR PROTEIN"/>
    <property type="match status" value="1"/>
</dbReference>
<evidence type="ECO:0000256" key="10">
    <source>
        <dbReference type="ARBA" id="ARBA00023002"/>
    </source>
</evidence>
<dbReference type="GO" id="GO:0022904">
    <property type="term" value="P:respiratory electron transport chain"/>
    <property type="evidence" value="ECO:0007669"/>
    <property type="project" value="TreeGrafter"/>
</dbReference>
<keyword evidence="8" id="KW-0001">2Fe-2S</keyword>
<evidence type="ECO:0000256" key="2">
    <source>
        <dbReference type="ARBA" id="ARBA00001966"/>
    </source>
</evidence>
<dbReference type="PANTHER" id="PTHR11921:SF29">
    <property type="entry name" value="SUCCINATE DEHYDROGENASE [UBIQUINONE] IRON-SULFUR SUBUNIT, MITOCHONDRIAL"/>
    <property type="match status" value="1"/>
</dbReference>
<dbReference type="NCBIfam" id="NF004616">
    <property type="entry name" value="PRK05950.1"/>
    <property type="match status" value="1"/>
</dbReference>
<feature type="domain" description="4Fe-4S ferredoxin-type" evidence="16">
    <location>
        <begin position="195"/>
        <end position="226"/>
    </location>
</feature>
<dbReference type="EMBL" id="UOEA01000086">
    <property type="protein sequence ID" value="VAV85366.1"/>
    <property type="molecule type" value="Genomic_DNA"/>
</dbReference>
<dbReference type="NCBIfam" id="TIGR00384">
    <property type="entry name" value="dhsB"/>
    <property type="match status" value="1"/>
</dbReference>
<dbReference type="EC" id="1.3.5.1" evidence="5"/>
<dbReference type="SUPFAM" id="SSF54292">
    <property type="entry name" value="2Fe-2S ferredoxin-like"/>
    <property type="match status" value="1"/>
</dbReference>
<dbReference type="GO" id="GO:0009055">
    <property type="term" value="F:electron transfer activity"/>
    <property type="evidence" value="ECO:0007669"/>
    <property type="project" value="InterPro"/>
</dbReference>
<dbReference type="Gene3D" id="3.10.20.30">
    <property type="match status" value="1"/>
</dbReference>
<evidence type="ECO:0000256" key="3">
    <source>
        <dbReference type="ARBA" id="ARBA00005163"/>
    </source>
</evidence>
<dbReference type="AlphaFoldDB" id="A0A3B0R8K8"/>
<evidence type="ECO:0000256" key="14">
    <source>
        <dbReference type="ARBA" id="ARBA00034078"/>
    </source>
</evidence>
<comment type="pathway">
    <text evidence="3">Carbohydrate metabolism; tricarboxylic acid cycle.</text>
</comment>
<keyword evidence="6" id="KW-0004">4Fe-4S</keyword>
<evidence type="ECO:0000256" key="8">
    <source>
        <dbReference type="ARBA" id="ARBA00022714"/>
    </source>
</evidence>
<dbReference type="Pfam" id="PF13085">
    <property type="entry name" value="Fer2_3"/>
    <property type="match status" value="1"/>
</dbReference>
<comment type="cofactor">
    <cofactor evidence="1">
        <name>[3Fe-4S] cluster</name>
        <dbReference type="ChEBI" id="CHEBI:21137"/>
    </cofactor>
</comment>
<dbReference type="GO" id="GO:0006099">
    <property type="term" value="P:tricarboxylic acid cycle"/>
    <property type="evidence" value="ECO:0007669"/>
    <property type="project" value="UniProtKB-KW"/>
</dbReference>
<dbReference type="InterPro" id="IPR012675">
    <property type="entry name" value="Beta-grasp_dom_sf"/>
</dbReference>
<evidence type="ECO:0000256" key="1">
    <source>
        <dbReference type="ARBA" id="ARBA00001927"/>
    </source>
</evidence>
<dbReference type="PROSITE" id="PS51379">
    <property type="entry name" value="4FE4S_FER_2"/>
    <property type="match status" value="2"/>
</dbReference>
<evidence type="ECO:0000256" key="6">
    <source>
        <dbReference type="ARBA" id="ARBA00022485"/>
    </source>
</evidence>
<dbReference type="InterPro" id="IPR050573">
    <property type="entry name" value="SDH/FRD_Iron-Sulfur"/>
</dbReference>
<dbReference type="Gene3D" id="1.10.1060.10">
    <property type="entry name" value="Alpha-helical ferredoxin"/>
    <property type="match status" value="1"/>
</dbReference>
<sequence>MRKLIKFKIKRFDPMGAEGNAPYWQAYNVKLDQGMTVLEALLKIEKNDDPTLSFRRSCRSAICGSCAVMINGTTKLACHTQIAPEYEKHGEMVIGPLDNYQVLKDLIVDFTPFWRKMEKVKPYLVPKKEPKGGWVITNEDTKVIDASQKCIMCGACNGACNSLEIDENFIGPSASAKAWRFVGDVREGSKHQRLDRISQEHGIWDCVRCVSCTEVCPKDVAPLTAIEKLRAEALAEEIDDNAGAKHVLALIDSVKRVGRLDEAAMTFKTLGFLRTLGMIPFGLKMELHGKMPHPILFAAIDKMDEVRGIYKVRDRQRKNERKKKG</sequence>
<dbReference type="PROSITE" id="PS00198">
    <property type="entry name" value="4FE4S_FER_1"/>
    <property type="match status" value="1"/>
</dbReference>
<evidence type="ECO:0000313" key="17">
    <source>
        <dbReference type="EMBL" id="VAV85366.1"/>
    </source>
</evidence>
<dbReference type="PROSITE" id="PS00197">
    <property type="entry name" value="2FE2S_FER_1"/>
    <property type="match status" value="1"/>
</dbReference>
<gene>
    <name evidence="17" type="ORF">MNBD_DELTA01-1292</name>
</gene>
<dbReference type="CDD" id="cd00207">
    <property type="entry name" value="fer2"/>
    <property type="match status" value="1"/>
</dbReference>
<protein>
    <recommendedName>
        <fullName evidence="5">succinate dehydrogenase</fullName>
        <ecNumber evidence="5">1.3.5.1</ecNumber>
    </recommendedName>
</protein>
<dbReference type="InterPro" id="IPR004489">
    <property type="entry name" value="Succ_DH/fum_Rdtase_Fe-S"/>
</dbReference>
<dbReference type="FunFam" id="1.10.1060.10:FF:000003">
    <property type="entry name" value="Succinate dehydrogenase iron-sulfur subunit"/>
    <property type="match status" value="1"/>
</dbReference>
<dbReference type="InterPro" id="IPR009051">
    <property type="entry name" value="Helical_ferredxn"/>
</dbReference>
<dbReference type="InterPro" id="IPR036010">
    <property type="entry name" value="2Fe-2S_ferredoxin-like_sf"/>
</dbReference>
<evidence type="ECO:0000259" key="15">
    <source>
        <dbReference type="PROSITE" id="PS51085"/>
    </source>
</evidence>
<keyword evidence="13" id="KW-0003">3Fe-4S</keyword>
<evidence type="ECO:0000256" key="7">
    <source>
        <dbReference type="ARBA" id="ARBA00022532"/>
    </source>
</evidence>
<evidence type="ECO:0000256" key="9">
    <source>
        <dbReference type="ARBA" id="ARBA00022723"/>
    </source>
</evidence>
<evidence type="ECO:0000256" key="12">
    <source>
        <dbReference type="ARBA" id="ARBA00023014"/>
    </source>
</evidence>
<keyword evidence="11" id="KW-0408">Iron</keyword>
<evidence type="ECO:0000256" key="13">
    <source>
        <dbReference type="ARBA" id="ARBA00023291"/>
    </source>
</evidence>
<dbReference type="InterPro" id="IPR017900">
    <property type="entry name" value="4Fe4S_Fe_S_CS"/>
</dbReference>
<dbReference type="InterPro" id="IPR001041">
    <property type="entry name" value="2Fe-2S_ferredoxin-type"/>
</dbReference>
<dbReference type="GO" id="GO:0008177">
    <property type="term" value="F:succinate dehydrogenase (quinone) activity"/>
    <property type="evidence" value="ECO:0007669"/>
    <property type="project" value="UniProtKB-EC"/>
</dbReference>
<evidence type="ECO:0000259" key="16">
    <source>
        <dbReference type="PROSITE" id="PS51379"/>
    </source>
</evidence>
<keyword evidence="12" id="KW-0411">Iron-sulfur</keyword>
<dbReference type="Pfam" id="PF13183">
    <property type="entry name" value="Fer4_8"/>
    <property type="match status" value="1"/>
</dbReference>
<evidence type="ECO:0000256" key="4">
    <source>
        <dbReference type="ARBA" id="ARBA00009433"/>
    </source>
</evidence>